<dbReference type="EMBL" id="MKIP01000037">
    <property type="protein sequence ID" value="OLP60457.1"/>
    <property type="molecule type" value="Genomic_DNA"/>
</dbReference>
<dbReference type="RefSeq" id="WP_075627478.1">
    <property type="nucleotide sequence ID" value="NZ_FOAM01000001.1"/>
</dbReference>
<comment type="pathway">
    <text evidence="1 7">Cell wall biogenesis; peptidoglycan biosynthesis.</text>
</comment>
<feature type="active site" description="Proton donor/acceptor" evidence="7">
    <location>
        <position position="137"/>
    </location>
</feature>
<name>A0A1Q9AYD1_9HYPH</name>
<dbReference type="AlphaFoldDB" id="A0A1Q9AYD1"/>
<keyword evidence="10" id="KW-1185">Reference proteome</keyword>
<accession>A0A1Q9AYD1</accession>
<keyword evidence="3" id="KW-0808">Transferase</keyword>
<dbReference type="GO" id="GO:0004180">
    <property type="term" value="F:carboxypeptidase activity"/>
    <property type="evidence" value="ECO:0007669"/>
    <property type="project" value="UniProtKB-ARBA"/>
</dbReference>
<dbReference type="PANTHER" id="PTHR38589:SF1">
    <property type="entry name" value="BLR0621 PROTEIN"/>
    <property type="match status" value="1"/>
</dbReference>
<evidence type="ECO:0000256" key="1">
    <source>
        <dbReference type="ARBA" id="ARBA00004752"/>
    </source>
</evidence>
<organism evidence="9 10">
    <name type="scientific">Xaviernesmea oryzae</name>
    <dbReference type="NCBI Taxonomy" id="464029"/>
    <lineage>
        <taxon>Bacteria</taxon>
        <taxon>Pseudomonadati</taxon>
        <taxon>Pseudomonadota</taxon>
        <taxon>Alphaproteobacteria</taxon>
        <taxon>Hyphomicrobiales</taxon>
        <taxon>Rhizobiaceae</taxon>
        <taxon>Rhizobium/Agrobacterium group</taxon>
        <taxon>Xaviernesmea</taxon>
    </lineage>
</organism>
<keyword evidence="4 7" id="KW-0133">Cell shape</keyword>
<dbReference type="InterPro" id="IPR038063">
    <property type="entry name" value="Transpep_catalytic_dom"/>
</dbReference>
<dbReference type="PANTHER" id="PTHR38589">
    <property type="entry name" value="BLR0621 PROTEIN"/>
    <property type="match status" value="1"/>
</dbReference>
<dbReference type="InterPro" id="IPR005490">
    <property type="entry name" value="LD_TPept_cat_dom"/>
</dbReference>
<evidence type="ECO:0000259" key="8">
    <source>
        <dbReference type="PROSITE" id="PS52029"/>
    </source>
</evidence>
<proteinExistence type="inferred from homology"/>
<dbReference type="GO" id="GO:0071555">
    <property type="term" value="P:cell wall organization"/>
    <property type="evidence" value="ECO:0007669"/>
    <property type="project" value="UniProtKB-UniRule"/>
</dbReference>
<keyword evidence="6 7" id="KW-0961">Cell wall biogenesis/degradation</keyword>
<dbReference type="GO" id="GO:0008360">
    <property type="term" value="P:regulation of cell shape"/>
    <property type="evidence" value="ECO:0007669"/>
    <property type="project" value="UniProtKB-UniRule"/>
</dbReference>
<feature type="domain" description="L,D-TPase catalytic" evidence="8">
    <location>
        <begin position="6"/>
        <end position="173"/>
    </location>
</feature>
<sequence>MKAGIVTVRPAPSAPTRALLRFGPVTVPAAIGRSGRRVLKREGDGATPIASMRVLSGFLRRDRISSPPSRLRLAPIRKDMLWCDAPGHAAYNRLVRAPFKPSHEMLMRADNLYDLCLVLDWNIAERRRNRGSAIFLHLIRPGYQPTEGCIALEPLHMRRLLAFLRPGTLVKVL</sequence>
<reference evidence="9 10" key="1">
    <citation type="submission" date="2016-09" db="EMBL/GenBank/DDBJ databases">
        <title>Rhizobium sp. nov., a novel species isolated from the rice rhizosphere.</title>
        <authorList>
            <person name="Zhao J."/>
            <person name="Zhang X."/>
        </authorList>
    </citation>
    <scope>NUCLEOTIDE SEQUENCE [LARGE SCALE GENOMIC DNA]</scope>
    <source>
        <strain evidence="9 10">1.7048</strain>
    </source>
</reference>
<evidence type="ECO:0000256" key="4">
    <source>
        <dbReference type="ARBA" id="ARBA00022960"/>
    </source>
</evidence>
<evidence type="ECO:0000256" key="5">
    <source>
        <dbReference type="ARBA" id="ARBA00022984"/>
    </source>
</evidence>
<keyword evidence="5 7" id="KW-0573">Peptidoglycan synthesis</keyword>
<dbReference type="GO" id="GO:0009252">
    <property type="term" value="P:peptidoglycan biosynthetic process"/>
    <property type="evidence" value="ECO:0007669"/>
    <property type="project" value="UniProtKB-UniPathway"/>
</dbReference>
<evidence type="ECO:0000313" key="9">
    <source>
        <dbReference type="EMBL" id="OLP60457.1"/>
    </source>
</evidence>
<evidence type="ECO:0000313" key="10">
    <source>
        <dbReference type="Proteomes" id="UP000186364"/>
    </source>
</evidence>
<gene>
    <name evidence="9" type="ORF">BJF93_14610</name>
</gene>
<comment type="caution">
    <text evidence="9">The sequence shown here is derived from an EMBL/GenBank/DDBJ whole genome shotgun (WGS) entry which is preliminary data.</text>
</comment>
<dbReference type="PROSITE" id="PS52029">
    <property type="entry name" value="LD_TPASE"/>
    <property type="match status" value="1"/>
</dbReference>
<evidence type="ECO:0000256" key="2">
    <source>
        <dbReference type="ARBA" id="ARBA00005992"/>
    </source>
</evidence>
<dbReference type="SUPFAM" id="SSF141523">
    <property type="entry name" value="L,D-transpeptidase catalytic domain-like"/>
    <property type="match status" value="1"/>
</dbReference>
<evidence type="ECO:0000256" key="3">
    <source>
        <dbReference type="ARBA" id="ARBA00022679"/>
    </source>
</evidence>
<dbReference type="UniPathway" id="UPA00219"/>
<dbReference type="GO" id="GO:0016740">
    <property type="term" value="F:transferase activity"/>
    <property type="evidence" value="ECO:0007669"/>
    <property type="project" value="UniProtKB-KW"/>
</dbReference>
<protein>
    <recommendedName>
        <fullName evidence="8">L,D-TPase catalytic domain-containing protein</fullName>
    </recommendedName>
</protein>
<dbReference type="Pfam" id="PF03734">
    <property type="entry name" value="YkuD"/>
    <property type="match status" value="1"/>
</dbReference>
<evidence type="ECO:0000256" key="6">
    <source>
        <dbReference type="ARBA" id="ARBA00023316"/>
    </source>
</evidence>
<comment type="similarity">
    <text evidence="2">Belongs to the YkuD family.</text>
</comment>
<feature type="active site" description="Nucleophile" evidence="7">
    <location>
        <position position="149"/>
    </location>
</feature>
<evidence type="ECO:0000256" key="7">
    <source>
        <dbReference type="PROSITE-ProRule" id="PRU01373"/>
    </source>
</evidence>
<dbReference type="Proteomes" id="UP000186364">
    <property type="component" value="Unassembled WGS sequence"/>
</dbReference>
<dbReference type="CDD" id="cd16913">
    <property type="entry name" value="YkuD_like"/>
    <property type="match status" value="1"/>
</dbReference>